<evidence type="ECO:0000313" key="1">
    <source>
        <dbReference type="EMBL" id="MUL39373.1"/>
    </source>
</evidence>
<dbReference type="Proteomes" id="UP000441797">
    <property type="component" value="Unassembled WGS sequence"/>
</dbReference>
<accession>A0A6N8G218</accession>
<dbReference type="RefSeq" id="WP_105222290.1">
    <property type="nucleotide sequence ID" value="NZ_CAWNSU010000008.1"/>
</dbReference>
<sequence length="82" mass="9184">MWLPAEMNARHTLDRLFPVVESLSVEEKVELVQHLLSNQPNLSIVIGNNPQQYIINQLGLLSSRELGEVLKAIALRIPAEGK</sequence>
<proteinExistence type="predicted"/>
<organism evidence="1 2">
    <name type="scientific">Gloeocapsopsis dulcis AAB1 = 1H9</name>
    <dbReference type="NCBI Taxonomy" id="1433147"/>
    <lineage>
        <taxon>Bacteria</taxon>
        <taxon>Bacillati</taxon>
        <taxon>Cyanobacteriota</taxon>
        <taxon>Cyanophyceae</taxon>
        <taxon>Oscillatoriophycideae</taxon>
        <taxon>Chroococcales</taxon>
        <taxon>Chroococcaceae</taxon>
        <taxon>Gloeocapsopsis</taxon>
        <taxon>Gloeocapsopsis dulcis</taxon>
    </lineage>
</organism>
<name>A0A6N8G218_9CHRO</name>
<comment type="caution">
    <text evidence="1">The sequence shown here is derived from an EMBL/GenBank/DDBJ whole genome shotgun (WGS) entry which is preliminary data.</text>
</comment>
<keyword evidence="2" id="KW-1185">Reference proteome</keyword>
<evidence type="ECO:0000313" key="2">
    <source>
        <dbReference type="Proteomes" id="UP000441797"/>
    </source>
</evidence>
<dbReference type="AlphaFoldDB" id="A0A6N8G218"/>
<dbReference type="EMBL" id="NAPY01000077">
    <property type="protein sequence ID" value="MUL39373.1"/>
    <property type="molecule type" value="Genomic_DNA"/>
</dbReference>
<gene>
    <name evidence="1" type="ORF">BWI75_24580</name>
</gene>
<protein>
    <submittedName>
        <fullName evidence="1">Uncharacterized protein</fullName>
    </submittedName>
</protein>
<reference evidence="1 2" key="1">
    <citation type="journal article" date="2019" name="Front. Microbiol.">
        <title>Genomic Features for Desiccation Tolerance and Sugar Biosynthesis in the Extremophile Gloeocapsopsis sp. UTEX B3054.</title>
        <authorList>
            <person name="Urrejola C."/>
            <person name="Alcorta J."/>
            <person name="Salas L."/>
            <person name="Vasquez M."/>
            <person name="Polz M.F."/>
            <person name="Vicuna R."/>
            <person name="Diez B."/>
        </authorList>
    </citation>
    <scope>NUCLEOTIDE SEQUENCE [LARGE SCALE GENOMIC DNA]</scope>
    <source>
        <strain evidence="1 2">1H9</strain>
    </source>
</reference>